<dbReference type="GO" id="GO:1901135">
    <property type="term" value="P:carbohydrate derivative metabolic process"/>
    <property type="evidence" value="ECO:0007669"/>
    <property type="project" value="InterPro"/>
</dbReference>
<dbReference type="KEGG" id="emi:Emin_0798"/>
<dbReference type="SUPFAM" id="SSF53697">
    <property type="entry name" value="SIS domain"/>
    <property type="match status" value="1"/>
</dbReference>
<organism evidence="2 3">
    <name type="scientific">Elusimicrobium minutum (strain Pei191)</name>
    <dbReference type="NCBI Taxonomy" id="445932"/>
    <lineage>
        <taxon>Bacteria</taxon>
        <taxon>Pseudomonadati</taxon>
        <taxon>Elusimicrobiota</taxon>
        <taxon>Elusimicrobia</taxon>
        <taxon>Elusimicrobiales</taxon>
        <taxon>Elusimicrobiaceae</taxon>
        <taxon>Elusimicrobium</taxon>
    </lineage>
</organism>
<dbReference type="HOGENOM" id="CLU_089975_0_0_0"/>
<accession>B2KCV7</accession>
<dbReference type="NCBIfam" id="NF002805">
    <property type="entry name" value="PRK02947.1"/>
    <property type="match status" value="1"/>
</dbReference>
<evidence type="ECO:0000313" key="2">
    <source>
        <dbReference type="EMBL" id="ACC98353.1"/>
    </source>
</evidence>
<keyword evidence="2" id="KW-0413">Isomerase</keyword>
<dbReference type="Gene3D" id="3.40.50.10490">
    <property type="entry name" value="Glucose-6-phosphate isomerase like protein, domain 1"/>
    <property type="match status" value="1"/>
</dbReference>
<dbReference type="CDD" id="cd05013">
    <property type="entry name" value="SIS_RpiR"/>
    <property type="match status" value="1"/>
</dbReference>
<dbReference type="Pfam" id="PF13580">
    <property type="entry name" value="SIS_2"/>
    <property type="match status" value="1"/>
</dbReference>
<dbReference type="InterPro" id="IPR035472">
    <property type="entry name" value="RpiR-like_SIS"/>
</dbReference>
<dbReference type="PANTHER" id="PTHR30390:SF7">
    <property type="entry name" value="PHOSPHOHEPTOSE ISOMERASE"/>
    <property type="match status" value="1"/>
</dbReference>
<dbReference type="GO" id="GO:0097367">
    <property type="term" value="F:carbohydrate derivative binding"/>
    <property type="evidence" value="ECO:0007669"/>
    <property type="project" value="InterPro"/>
</dbReference>
<dbReference type="GO" id="GO:0016853">
    <property type="term" value="F:isomerase activity"/>
    <property type="evidence" value="ECO:0007669"/>
    <property type="project" value="UniProtKB-KW"/>
</dbReference>
<evidence type="ECO:0000313" key="3">
    <source>
        <dbReference type="Proteomes" id="UP000001029"/>
    </source>
</evidence>
<feature type="domain" description="SIS" evidence="1">
    <location>
        <begin position="34"/>
        <end position="215"/>
    </location>
</feature>
<keyword evidence="3" id="KW-1185">Reference proteome</keyword>
<dbReference type="Proteomes" id="UP000001029">
    <property type="component" value="Chromosome"/>
</dbReference>
<reference evidence="2 3" key="1">
    <citation type="journal article" date="2009" name="Appl. Environ. Microbiol.">
        <title>Genomic analysis of 'Elusimicrobium minutum,' the first cultivated representative of the phylum 'Elusimicrobia' (formerly termite group 1).</title>
        <authorList>
            <person name="Herlemann D.P.R."/>
            <person name="Geissinger O."/>
            <person name="Ikeda-Ohtsubo W."/>
            <person name="Kunin V."/>
            <person name="Sun H."/>
            <person name="Lapidus A."/>
            <person name="Hugenholtz P."/>
            <person name="Brune A."/>
        </authorList>
    </citation>
    <scope>NUCLEOTIDE SEQUENCE [LARGE SCALE GENOMIC DNA]</scope>
    <source>
        <strain evidence="2 3">Pei191</strain>
    </source>
</reference>
<dbReference type="InterPro" id="IPR050099">
    <property type="entry name" value="SIS_GmhA/DiaA_subfam"/>
</dbReference>
<dbReference type="InterPro" id="IPR001347">
    <property type="entry name" value="SIS_dom"/>
</dbReference>
<dbReference type="InterPro" id="IPR046348">
    <property type="entry name" value="SIS_dom_sf"/>
</dbReference>
<dbReference type="AlphaFoldDB" id="B2KCV7"/>
<name>B2KCV7_ELUMP</name>
<dbReference type="OrthoDB" id="9805185at2"/>
<dbReference type="PROSITE" id="PS51464">
    <property type="entry name" value="SIS"/>
    <property type="match status" value="1"/>
</dbReference>
<dbReference type="PANTHER" id="PTHR30390">
    <property type="entry name" value="SEDOHEPTULOSE 7-PHOSPHATE ISOMERASE / DNAA INITIATOR-ASSOCIATING FACTOR FOR REPLICATION INITIATION"/>
    <property type="match status" value="1"/>
</dbReference>
<dbReference type="STRING" id="445932.Emin_0798"/>
<dbReference type="EMBL" id="CP001055">
    <property type="protein sequence ID" value="ACC98353.1"/>
    <property type="molecule type" value="Genomic_DNA"/>
</dbReference>
<gene>
    <name evidence="2" type="ordered locus">Emin_0798</name>
</gene>
<sequence length="246" mass="26653">MTNIKHRYLQDLAFLIAKIDKEQSENIDKAAVIVADTLETGGIIHTFGAGHSASVALEGFHRSGSFVQVNAVLDPVLMFHSGAVRATETERKEGYMLDILKTHSFQPQDCMIIVSNSGRNPAGIDAALYAKERGVKVIVITAYQAQKSSKSRHSSGKKLSDIADVIIDNLAGKDEANLSLFEGKKFGPVSTVSGAAIINAVYFTAAEKLLKKGHKPEIYTSSNAGGDEENAKYEKKYASRIKHLNS</sequence>
<evidence type="ECO:0000259" key="1">
    <source>
        <dbReference type="PROSITE" id="PS51464"/>
    </source>
</evidence>
<dbReference type="RefSeq" id="WP_012414968.1">
    <property type="nucleotide sequence ID" value="NC_010644.1"/>
</dbReference>
<protein>
    <submittedName>
        <fullName evidence="2">Uncharacterized protein containing SIS (Sugar isomerase) phosphosugar binding domain</fullName>
    </submittedName>
</protein>
<proteinExistence type="predicted"/>